<dbReference type="SUPFAM" id="SSF51445">
    <property type="entry name" value="(Trans)glycosidases"/>
    <property type="match status" value="1"/>
</dbReference>
<gene>
    <name evidence="2" type="ORF">CO007_01550</name>
</gene>
<reference evidence="3" key="1">
    <citation type="submission" date="2017-09" db="EMBL/GenBank/DDBJ databases">
        <title>Depth-based differentiation of microbial function through sediment-hosted aquifers and enrichment of novel symbionts in the deep terrestrial subsurface.</title>
        <authorList>
            <person name="Probst A.J."/>
            <person name="Ladd B."/>
            <person name="Jarett J.K."/>
            <person name="Geller-Mcgrath D.E."/>
            <person name="Sieber C.M.K."/>
            <person name="Emerson J.B."/>
            <person name="Anantharaman K."/>
            <person name="Thomas B.C."/>
            <person name="Malmstrom R."/>
            <person name="Stieglmeier M."/>
            <person name="Klingl A."/>
            <person name="Woyke T."/>
            <person name="Ryan C.M."/>
            <person name="Banfield J.F."/>
        </authorList>
    </citation>
    <scope>NUCLEOTIDE SEQUENCE [LARGE SCALE GENOMIC DNA]</scope>
</reference>
<proteinExistence type="predicted"/>
<dbReference type="InterPro" id="IPR017853">
    <property type="entry name" value="GH"/>
</dbReference>
<evidence type="ECO:0000313" key="2">
    <source>
        <dbReference type="EMBL" id="PJC82010.1"/>
    </source>
</evidence>
<dbReference type="Gene3D" id="3.20.20.80">
    <property type="entry name" value="Glycosidases"/>
    <property type="match status" value="1"/>
</dbReference>
<dbReference type="AlphaFoldDB" id="A0A2M8GN59"/>
<organism evidence="2 3">
    <name type="scientific">Candidatus Roizmanbacteria bacterium CG_4_8_14_3_um_filter_36_10</name>
    <dbReference type="NCBI Taxonomy" id="1974834"/>
    <lineage>
        <taxon>Bacteria</taxon>
        <taxon>Candidatus Roizmaniibacteriota</taxon>
    </lineage>
</organism>
<evidence type="ECO:0008006" key="4">
    <source>
        <dbReference type="Google" id="ProtNLM"/>
    </source>
</evidence>
<sequence length="599" mass="68897">MKKLVILITTFLLLVRPSLASGLNNKFGIHLAQPHAEDLQSAARLVNSTGGDWGYVTLVIQENDRKKDKWQAVFDQLRQLHLIPIIRLATQADGDNWERPKKEGADDWVNFLDSLNWVVKNRYVILFNEPNHGSEWGGEVDAEDYAKVVLSFAKKLKEKNPDFFVMLAGLDASAPQGPPAYEDEEVFFKKMLIDSVSDSLPSVLAPSGRLEKSLHAVGNPSSSTPINIFNYVDGWASHSYPNPDFSGSPWDSGRGTIRTYQWELGLLKSLGVEKELPVFITETGWERQVQSSKFKVQSYLDENTVADYFRIVFENVWLPDERVVAVTPFIFNYQGQPFLDFSWQKLQSSDFYQQYYTVQSLEKIHGEPEQIEKGGINFSLPMNLVAQSNYQFDIKLKNDGQAIWDKDNSYSLTIVSDSEGKLEYLIDDLKDIRPFEEKELRFNFKTGKENKNNSLRFVLNKNGKKVLESNDWKFQILPLPNLKFELNLFPKLNDQGKDFEIQIFDKKENLIFQKKNLPAFAGQGSLNNIQNIVLGERYRVVVLKPYYLPRQNFIVFNQQENKIKFKPLAPLDFSLDGRLSSQDLISLIKHPFLFKLFFP</sequence>
<comment type="caution">
    <text evidence="2">The sequence shown here is derived from an EMBL/GenBank/DDBJ whole genome shotgun (WGS) entry which is preliminary data.</text>
</comment>
<name>A0A2M8GN59_9BACT</name>
<evidence type="ECO:0000256" key="1">
    <source>
        <dbReference type="SAM" id="SignalP"/>
    </source>
</evidence>
<accession>A0A2M8GN59</accession>
<protein>
    <recommendedName>
        <fullName evidence="4">Glycoside hydrolase family 5 domain-containing protein</fullName>
    </recommendedName>
</protein>
<keyword evidence="1" id="KW-0732">Signal</keyword>
<feature type="chain" id="PRO_5014598236" description="Glycoside hydrolase family 5 domain-containing protein" evidence="1">
    <location>
        <begin position="21"/>
        <end position="599"/>
    </location>
</feature>
<dbReference type="Proteomes" id="UP000229370">
    <property type="component" value="Unassembled WGS sequence"/>
</dbReference>
<evidence type="ECO:0000313" key="3">
    <source>
        <dbReference type="Proteomes" id="UP000229370"/>
    </source>
</evidence>
<dbReference type="EMBL" id="PFQK01000032">
    <property type="protein sequence ID" value="PJC82010.1"/>
    <property type="molecule type" value="Genomic_DNA"/>
</dbReference>
<feature type="signal peptide" evidence="1">
    <location>
        <begin position="1"/>
        <end position="20"/>
    </location>
</feature>